<name>A0A0N7HXC8_9BACT</name>
<proteinExistence type="predicted"/>
<organism evidence="2 3">
    <name type="scientific">Rufibacter tibetensis</name>
    <dbReference type="NCBI Taxonomy" id="512763"/>
    <lineage>
        <taxon>Bacteria</taxon>
        <taxon>Pseudomonadati</taxon>
        <taxon>Bacteroidota</taxon>
        <taxon>Cytophagia</taxon>
        <taxon>Cytophagales</taxon>
        <taxon>Hymenobacteraceae</taxon>
        <taxon>Rufibacter</taxon>
    </lineage>
</organism>
<dbReference type="AlphaFoldDB" id="A0A0N7HXC8"/>
<evidence type="ECO:0000313" key="2">
    <source>
        <dbReference type="EMBL" id="ALJ01689.1"/>
    </source>
</evidence>
<evidence type="ECO:0000313" key="3">
    <source>
        <dbReference type="Proteomes" id="UP000061382"/>
    </source>
</evidence>
<keyword evidence="3" id="KW-1185">Reference proteome</keyword>
<feature type="region of interest" description="Disordered" evidence="1">
    <location>
        <begin position="38"/>
        <end position="65"/>
    </location>
</feature>
<keyword evidence="2" id="KW-0614">Plasmid</keyword>
<dbReference type="RefSeq" id="WP_062546153.1">
    <property type="nucleotide sequence ID" value="NZ_CP012644.1"/>
</dbReference>
<geneLocation type="plasmid" evidence="2 3">
    <name>1</name>
</geneLocation>
<gene>
    <name evidence="2" type="ORF">DC20_21795</name>
</gene>
<dbReference type="PATRIC" id="fig|512763.3.peg.4795"/>
<accession>A0A0N7HXC8</accession>
<evidence type="ECO:0000256" key="1">
    <source>
        <dbReference type="SAM" id="MobiDB-lite"/>
    </source>
</evidence>
<dbReference type="EMBL" id="CP012644">
    <property type="protein sequence ID" value="ALJ01689.1"/>
    <property type="molecule type" value="Genomic_DNA"/>
</dbReference>
<reference evidence="2 3" key="1">
    <citation type="submission" date="2015-08" db="EMBL/GenBank/DDBJ databases">
        <title>Complete genome sequence of Rufibacter tibetensis strain 1351t, a radiation-resistant bacterium from tibet plateau.</title>
        <authorList>
            <person name="Dai J."/>
        </authorList>
    </citation>
    <scope>NUCLEOTIDE SEQUENCE [LARGE SCALE GENOMIC DNA]</scope>
    <source>
        <strain evidence="2 3">1351</strain>
        <plasmid evidence="2 3">1</plasmid>
    </source>
</reference>
<sequence>METPEKTPLPNKMIAETYHFLAAQQEYMTQRIEASLERKSYRKEQRERRYKERKGKPKGKRYEGS</sequence>
<protein>
    <submittedName>
        <fullName evidence="2">Uncharacterized protein</fullName>
    </submittedName>
</protein>
<dbReference type="KEGG" id="rti:DC20_21795"/>
<dbReference type="Proteomes" id="UP000061382">
    <property type="component" value="Plasmid 1"/>
</dbReference>
<feature type="compositionally biased region" description="Basic and acidic residues" evidence="1">
    <location>
        <begin position="38"/>
        <end position="50"/>
    </location>
</feature>